<evidence type="ECO:0000256" key="3">
    <source>
        <dbReference type="ARBA" id="ARBA00023295"/>
    </source>
</evidence>
<gene>
    <name evidence="5" type="ORF">C5L39_06380</name>
</gene>
<dbReference type="NCBIfam" id="NF008183">
    <property type="entry name" value="PRK10933.1"/>
    <property type="match status" value="1"/>
</dbReference>
<dbReference type="FunFam" id="3.20.20.80:FF:000064">
    <property type="entry name" value="Oligo-1,6-glucosidase"/>
    <property type="match status" value="1"/>
</dbReference>
<dbReference type="Proteomes" id="UP000266975">
    <property type="component" value="Unassembled WGS sequence"/>
</dbReference>
<dbReference type="GO" id="GO:0009313">
    <property type="term" value="P:oligosaccharide catabolic process"/>
    <property type="evidence" value="ECO:0007669"/>
    <property type="project" value="TreeGrafter"/>
</dbReference>
<dbReference type="SUPFAM" id="SSF51011">
    <property type="entry name" value="Glycosyl hydrolase domain"/>
    <property type="match status" value="1"/>
</dbReference>
<dbReference type="GO" id="GO:0016853">
    <property type="term" value="F:isomerase activity"/>
    <property type="evidence" value="ECO:0007669"/>
    <property type="project" value="UniProtKB-KW"/>
</dbReference>
<dbReference type="PANTHER" id="PTHR10357">
    <property type="entry name" value="ALPHA-AMYLASE FAMILY MEMBER"/>
    <property type="match status" value="1"/>
</dbReference>
<dbReference type="InterPro" id="IPR045857">
    <property type="entry name" value="O16G_dom_2"/>
</dbReference>
<protein>
    <submittedName>
        <fullName evidence="5">Alpha,alpha-phosphotrehalase</fullName>
    </submittedName>
</protein>
<dbReference type="GO" id="GO:0004556">
    <property type="term" value="F:alpha-amylase activity"/>
    <property type="evidence" value="ECO:0007669"/>
    <property type="project" value="TreeGrafter"/>
</dbReference>
<dbReference type="Pfam" id="PF00128">
    <property type="entry name" value="Alpha-amylase"/>
    <property type="match status" value="1"/>
</dbReference>
<keyword evidence="2" id="KW-0378">Hydrolase</keyword>
<evidence type="ECO:0000313" key="5">
    <source>
        <dbReference type="EMBL" id="RNE48916.1"/>
    </source>
</evidence>
<feature type="domain" description="Glycosyl hydrolase family 13 catalytic" evidence="4">
    <location>
        <begin position="10"/>
        <end position="413"/>
    </location>
</feature>
<keyword evidence="6" id="KW-1185">Reference proteome</keyword>
<evidence type="ECO:0000259" key="4">
    <source>
        <dbReference type="SMART" id="SM00642"/>
    </source>
</evidence>
<dbReference type="SMART" id="SM00642">
    <property type="entry name" value="Aamy"/>
    <property type="match status" value="1"/>
</dbReference>
<dbReference type="InterPro" id="IPR017853">
    <property type="entry name" value="GH"/>
</dbReference>
<dbReference type="InterPro" id="IPR013780">
    <property type="entry name" value="Glyco_hydro_b"/>
</dbReference>
<dbReference type="Gene3D" id="2.60.40.1180">
    <property type="entry name" value="Golgi alpha-mannosidase II"/>
    <property type="match status" value="1"/>
</dbReference>
<dbReference type="OrthoDB" id="9043248at2"/>
<reference evidence="5 6" key="1">
    <citation type="submission" date="2018-02" db="EMBL/GenBank/DDBJ databases">
        <title>Corynebacterium alimpuense sp. nov., a marine obligate actinomycete isolated from sediments of Valparaiso bay, Chile.</title>
        <authorList>
            <person name="Claverias F."/>
            <person name="Gonzales-Siles L."/>
            <person name="Salva-Serra F."/>
            <person name="Inganaes E."/>
            <person name="Molin K."/>
            <person name="Cumsille A."/>
            <person name="Undabarrena A."/>
            <person name="Couve E."/>
            <person name="Moore E.R.B."/>
            <person name="Gomila M."/>
            <person name="Camara B."/>
        </authorList>
    </citation>
    <scope>NUCLEOTIDE SEQUENCE [LARGE SCALE GENOMIC DNA]</scope>
    <source>
        <strain evidence="5 6">CCUG 69366</strain>
    </source>
</reference>
<dbReference type="Gene3D" id="3.20.20.80">
    <property type="entry name" value="Glycosidases"/>
    <property type="match status" value="1"/>
</dbReference>
<dbReference type="EMBL" id="PTJO01000004">
    <property type="protein sequence ID" value="RNE48916.1"/>
    <property type="molecule type" value="Genomic_DNA"/>
</dbReference>
<evidence type="ECO:0000313" key="6">
    <source>
        <dbReference type="Proteomes" id="UP000266975"/>
    </source>
</evidence>
<dbReference type="CDD" id="cd11333">
    <property type="entry name" value="AmyAc_SI_OligoGlu_DGase"/>
    <property type="match status" value="1"/>
</dbReference>
<dbReference type="Gene3D" id="3.90.400.10">
    <property type="entry name" value="Oligo-1,6-glucosidase, Domain 2"/>
    <property type="match status" value="1"/>
</dbReference>
<organism evidence="5 6">
    <name type="scientific">Corynebacterium alimapuense</name>
    <dbReference type="NCBI Taxonomy" id="1576874"/>
    <lineage>
        <taxon>Bacteria</taxon>
        <taxon>Bacillati</taxon>
        <taxon>Actinomycetota</taxon>
        <taxon>Actinomycetes</taxon>
        <taxon>Mycobacteriales</taxon>
        <taxon>Corynebacteriaceae</taxon>
        <taxon>Corynebacterium</taxon>
    </lineage>
</organism>
<comment type="similarity">
    <text evidence="1">Belongs to the glycosyl hydrolase 13 family.</text>
</comment>
<accession>A0A3M8K6Y7</accession>
<evidence type="ECO:0000256" key="1">
    <source>
        <dbReference type="ARBA" id="ARBA00008061"/>
    </source>
</evidence>
<dbReference type="RefSeq" id="WP_123048052.1">
    <property type="nucleotide sequence ID" value="NZ_PTJO01000004.1"/>
</dbReference>
<proteinExistence type="inferred from homology"/>
<comment type="caution">
    <text evidence="5">The sequence shown here is derived from an EMBL/GenBank/DDBJ whole genome shotgun (WGS) entry which is preliminary data.</text>
</comment>
<dbReference type="FunFam" id="3.90.400.10:FF:000002">
    <property type="entry name" value="Sucrose isomerase"/>
    <property type="match status" value="1"/>
</dbReference>
<dbReference type="PANTHER" id="PTHR10357:SF217">
    <property type="entry name" value="TREHALOSE-6-PHOSPHATE HYDROLASE"/>
    <property type="match status" value="1"/>
</dbReference>
<dbReference type="InterPro" id="IPR006047">
    <property type="entry name" value="GH13_cat_dom"/>
</dbReference>
<name>A0A3M8K6Y7_9CORY</name>
<dbReference type="SUPFAM" id="SSF51445">
    <property type="entry name" value="(Trans)glycosidases"/>
    <property type="match status" value="1"/>
</dbReference>
<keyword evidence="3" id="KW-0326">Glycosidase</keyword>
<sequence length="550" mass="62111">MSFHDKVIYQIYPKSFQDSDGNGVGDLRGVIDRIPYLAELGPDMVWLSPFFVSPQRDNGYDVADYRAVDPTMGTIDDLQELIDGLAGHRIGVMFDMVFNHTSTEHEWFRRALAGEERFRDYYLIRPPAPDGGLPNNWESKFGGPAWSKFGDTGDYYLHLFDRTQADLNWRNPEVRQEMADIVNFWIGHGVTGFRFDVINLIGKEEQLRSSPKDVDPRVMYTDGEDVETYLRELHDASFGRLAERITVGEMSSTSIQACAGYSHPDNQELDMVFSFHHLKVDYPNGQKWALAPVKPDALKLKLHEWAEGMQTGGGWNALFLNNHDQPRSVCRFGDPAGYRAESATMLATITHLLRGTPFIYMGEEIGMTDPEYDSITDYADIEALNAYDELIRSGHSAAEAFRIVSARARDNARTPMQWDSSPGAGFTTGNAWLSPTNQDRINVATELSSGRIFRHYQRLIRLRHEIPDISAGSYRAWALEHPSVYAYLRDDVFVAGNLTSETTTLQIPEEFDHGEYLINNYPGPNYPPTSASLTLRPYEALALSKGETTS</sequence>
<dbReference type="AlphaFoldDB" id="A0A3M8K6Y7"/>
<evidence type="ECO:0000256" key="2">
    <source>
        <dbReference type="ARBA" id="ARBA00022801"/>
    </source>
</evidence>